<proteinExistence type="predicted"/>
<dbReference type="STRING" id="1737425.GCA_900049755_00475"/>
<protein>
    <submittedName>
        <fullName evidence="1">Uncharacterized protein</fullName>
    </submittedName>
</protein>
<dbReference type="OrthoDB" id="3266223at2"/>
<reference evidence="2" key="1">
    <citation type="submission" date="2017-11" db="EMBL/GenBank/DDBJ databases">
        <title>Otitis media/interna in a cat caused by the recently described species Corynebacterium provencense.</title>
        <authorList>
            <person name="Kittl S."/>
            <person name="Brodard I."/>
            <person name="Rychener L."/>
            <person name="Jores J."/>
            <person name="Roosje P."/>
            <person name="Gobeli Brawand S."/>
        </authorList>
    </citation>
    <scope>NUCLEOTIDE SEQUENCE [LARGE SCALE GENOMIC DNA]</scope>
    <source>
        <strain evidence="2">17KM38</strain>
    </source>
</reference>
<dbReference type="AlphaFoldDB" id="A0A2Z3YUA9"/>
<accession>A0A2Z3YUA9</accession>
<name>A0A2Z3YUA9_9CORY</name>
<keyword evidence="2" id="KW-1185">Reference proteome</keyword>
<dbReference type="RefSeq" id="WP_110481129.1">
    <property type="nucleotide sequence ID" value="NZ_CP024988.1"/>
</dbReference>
<dbReference type="KEGG" id="cpre:Csp1_08180"/>
<organism evidence="1 2">
    <name type="scientific">Corynebacterium provencense</name>
    <dbReference type="NCBI Taxonomy" id="1737425"/>
    <lineage>
        <taxon>Bacteria</taxon>
        <taxon>Bacillati</taxon>
        <taxon>Actinomycetota</taxon>
        <taxon>Actinomycetes</taxon>
        <taxon>Mycobacteriales</taxon>
        <taxon>Corynebacteriaceae</taxon>
        <taxon>Corynebacterium</taxon>
    </lineage>
</organism>
<dbReference type="InterPro" id="IPR047681">
    <property type="entry name" value="PPA1309-like"/>
</dbReference>
<dbReference type="Proteomes" id="UP000247696">
    <property type="component" value="Chromosome"/>
</dbReference>
<evidence type="ECO:0000313" key="2">
    <source>
        <dbReference type="Proteomes" id="UP000247696"/>
    </source>
</evidence>
<dbReference type="NCBIfam" id="NF040618">
    <property type="entry name" value="PPA1309_fam"/>
    <property type="match status" value="1"/>
</dbReference>
<dbReference type="EMBL" id="CP024988">
    <property type="protein sequence ID" value="AWT25627.1"/>
    <property type="molecule type" value="Genomic_DNA"/>
</dbReference>
<gene>
    <name evidence="1" type="ORF">Csp1_08180</name>
</gene>
<sequence length="192" mass="20386">MNNSHSGIDYRSDIRPLNAALREAVDFVHAEGWDRPPTLFALVPAHLVQDTLAAGGLDLDTDHHPLTLVVQDELPDHLLPGSEELGDYIASARWPSPVVGAVLAQEIMFSNAAPGADPSPLPARLFSGIIDGGPERTLVQLRPTPEELESDPFAQDRVQLLGGENLAPGVIAALRTSFEDAGDSDGGPGHLL</sequence>
<evidence type="ECO:0000313" key="1">
    <source>
        <dbReference type="EMBL" id="AWT25627.1"/>
    </source>
</evidence>